<dbReference type="GO" id="GO:0004640">
    <property type="term" value="F:phosphoribosylanthranilate isomerase activity"/>
    <property type="evidence" value="ECO:0007669"/>
    <property type="project" value="UniProtKB-EC"/>
</dbReference>
<dbReference type="Pfam" id="PF00697">
    <property type="entry name" value="PRAI"/>
    <property type="match status" value="1"/>
</dbReference>
<evidence type="ECO:0000259" key="13">
    <source>
        <dbReference type="Pfam" id="PF00697"/>
    </source>
</evidence>
<evidence type="ECO:0000313" key="15">
    <source>
        <dbReference type="Proteomes" id="UP000041254"/>
    </source>
</evidence>
<accession>A0A0G4EE87</accession>
<keyword evidence="5" id="KW-0028">Amino-acid biosynthesis</keyword>
<dbReference type="HAMAP" id="MF_00135">
    <property type="entry name" value="PRAI"/>
    <property type="match status" value="1"/>
</dbReference>
<evidence type="ECO:0000259" key="12">
    <source>
        <dbReference type="Pfam" id="PF00218"/>
    </source>
</evidence>
<evidence type="ECO:0000256" key="8">
    <source>
        <dbReference type="ARBA" id="ARBA00023141"/>
    </source>
</evidence>
<evidence type="ECO:0000256" key="10">
    <source>
        <dbReference type="ARBA" id="ARBA00023239"/>
    </source>
</evidence>
<evidence type="ECO:0000256" key="3">
    <source>
        <dbReference type="ARBA" id="ARBA00004664"/>
    </source>
</evidence>
<dbReference type="UniPathway" id="UPA00035">
    <property type="reaction ID" value="UER00042"/>
</dbReference>
<dbReference type="Proteomes" id="UP000041254">
    <property type="component" value="Unassembled WGS sequence"/>
</dbReference>
<dbReference type="GO" id="GO:0004425">
    <property type="term" value="F:indole-3-glycerol-phosphate synthase activity"/>
    <property type="evidence" value="ECO:0007669"/>
    <property type="project" value="UniProtKB-EC"/>
</dbReference>
<evidence type="ECO:0000256" key="11">
    <source>
        <dbReference type="ARBA" id="ARBA00023268"/>
    </source>
</evidence>
<dbReference type="VEuPathDB" id="CryptoDB:Vbra_4894"/>
<comment type="catalytic activity">
    <reaction evidence="1">
        <text>N-(5-phospho-beta-D-ribosyl)anthranilate = 1-(2-carboxyphenylamino)-1-deoxy-D-ribulose 5-phosphate</text>
        <dbReference type="Rhea" id="RHEA:21540"/>
        <dbReference type="ChEBI" id="CHEBI:18277"/>
        <dbReference type="ChEBI" id="CHEBI:58613"/>
        <dbReference type="EC" id="5.3.1.24"/>
    </reaction>
</comment>
<dbReference type="AlphaFoldDB" id="A0A0G4EE87"/>
<proteinExistence type="inferred from homology"/>
<dbReference type="InterPro" id="IPR001468">
    <property type="entry name" value="Indole-3-GlycerolPSynthase_CS"/>
</dbReference>
<keyword evidence="9" id="KW-0413">Isomerase</keyword>
<sequence>MSTILDKICERKRVEVADLKRRLSQDPSHPIHAILSSTRPNPRRFEAALRAPGLSVISEVKRKSPSAGSIGAIPDPLALGKTYQDGGASCISCLTDYEAFGGTLDDLLALREEVTIPILRKDFTVDLVQIAEAIWAGSSAVLLIVAVLKDETAWFIQKCEELGIDALVEVHDEAELRIAVEGKARIIGVNSRNLKTFHTDLAVAERLAKHLPDGIVKVAESGIHHPEDARRMYRAGYDAVLVGESLVKAADPGVFIQQMRGMLPFQPRPPAIKICGLTDPHTAAHAAKAGAHFVGIVFAKGSKRFVGSVDRASEVSKAAAAEGAEAWGVFTEQSADEIIDIVNTAQLKGVQLHGDGCRAAFAEIDARLPPTVRRVYVCSVSEDGHVSHELPPAVKASLQKHRDYVLYDGVRPGAGTPFEWELFHPDRELPFFLAGGLAPENVAEALAQVHPTGVDVSSGVEETPGCGRKDPARMVSFIEAVRTAKASPTAVQAPTVCANGLT</sequence>
<dbReference type="CDD" id="cd00331">
    <property type="entry name" value="IGPS"/>
    <property type="match status" value="1"/>
</dbReference>
<dbReference type="Gene3D" id="3.20.20.70">
    <property type="entry name" value="Aldolase class I"/>
    <property type="match status" value="2"/>
</dbReference>
<dbReference type="GO" id="GO:0000162">
    <property type="term" value="P:L-tryptophan biosynthetic process"/>
    <property type="evidence" value="ECO:0007669"/>
    <property type="project" value="UniProtKB-UniPathway"/>
</dbReference>
<dbReference type="InterPro" id="IPR013798">
    <property type="entry name" value="Indole-3-glycerol_P_synth_dom"/>
</dbReference>
<dbReference type="PANTHER" id="PTHR22854:SF2">
    <property type="entry name" value="INDOLE-3-GLYCEROL-PHOSPHATE SYNTHASE"/>
    <property type="match status" value="1"/>
</dbReference>
<dbReference type="InterPro" id="IPR013785">
    <property type="entry name" value="Aldolase_TIM"/>
</dbReference>
<evidence type="ECO:0000256" key="6">
    <source>
        <dbReference type="ARBA" id="ARBA00022793"/>
    </source>
</evidence>
<dbReference type="PROSITE" id="PS00614">
    <property type="entry name" value="IGPS"/>
    <property type="match status" value="1"/>
</dbReference>
<dbReference type="SUPFAM" id="SSF51366">
    <property type="entry name" value="Ribulose-phoshate binding barrel"/>
    <property type="match status" value="2"/>
</dbReference>
<name>A0A0G4EE87_VITBC</name>
<dbReference type="OrthoDB" id="448886at2759"/>
<protein>
    <submittedName>
        <fullName evidence="14">Uncharacterized protein</fullName>
    </submittedName>
</protein>
<evidence type="ECO:0000256" key="5">
    <source>
        <dbReference type="ARBA" id="ARBA00022605"/>
    </source>
</evidence>
<dbReference type="NCBIfam" id="NF001377">
    <property type="entry name" value="PRK00278.2-4"/>
    <property type="match status" value="1"/>
</dbReference>
<keyword evidence="11" id="KW-0511">Multifunctional enzyme</keyword>
<dbReference type="Pfam" id="PF00218">
    <property type="entry name" value="IGPS"/>
    <property type="match status" value="1"/>
</dbReference>
<dbReference type="PANTHER" id="PTHR22854">
    <property type="entry name" value="TRYPTOPHAN BIOSYNTHESIS PROTEIN"/>
    <property type="match status" value="1"/>
</dbReference>
<gene>
    <name evidence="14" type="ORF">Vbra_4894</name>
</gene>
<dbReference type="InterPro" id="IPR001240">
    <property type="entry name" value="PRAI_dom"/>
</dbReference>
<organism evidence="14 15">
    <name type="scientific">Vitrella brassicaformis (strain CCMP3155)</name>
    <dbReference type="NCBI Taxonomy" id="1169540"/>
    <lineage>
        <taxon>Eukaryota</taxon>
        <taxon>Sar</taxon>
        <taxon>Alveolata</taxon>
        <taxon>Colpodellida</taxon>
        <taxon>Vitrellaceae</taxon>
        <taxon>Vitrella</taxon>
    </lineage>
</organism>
<keyword evidence="10" id="KW-0456">Lyase</keyword>
<dbReference type="OMA" id="NVKTPFM"/>
<comment type="pathway">
    <text evidence="4">Amino-acid biosynthesis; L-tryptophan biosynthesis; L-tryptophan from chorismate: step 4/5.</text>
</comment>
<feature type="domain" description="N-(5'phosphoribosyl) anthranilate isomerase (PRAI)" evidence="13">
    <location>
        <begin position="272"/>
        <end position="479"/>
    </location>
</feature>
<comment type="pathway">
    <text evidence="3">Amino-acid biosynthesis; L-tryptophan biosynthesis; L-tryptophan from chorismate: step 3/5.</text>
</comment>
<keyword evidence="7" id="KW-0822">Tryptophan biosynthesis</keyword>
<reference evidence="14 15" key="1">
    <citation type="submission" date="2014-11" db="EMBL/GenBank/DDBJ databases">
        <authorList>
            <person name="Zhu J."/>
            <person name="Qi W."/>
            <person name="Song R."/>
        </authorList>
    </citation>
    <scope>NUCLEOTIDE SEQUENCE [LARGE SCALE GENOMIC DNA]</scope>
</reference>
<keyword evidence="6" id="KW-0210">Decarboxylase</keyword>
<dbReference type="FunFam" id="3.20.20.70:FF:000024">
    <property type="entry name" value="Indole-3-glycerol phosphate synthase"/>
    <property type="match status" value="1"/>
</dbReference>
<evidence type="ECO:0000256" key="7">
    <source>
        <dbReference type="ARBA" id="ARBA00022822"/>
    </source>
</evidence>
<dbReference type="InParanoid" id="A0A0G4EE87"/>
<evidence type="ECO:0000256" key="2">
    <source>
        <dbReference type="ARBA" id="ARBA00001633"/>
    </source>
</evidence>
<keyword evidence="15" id="KW-1185">Reference proteome</keyword>
<evidence type="ECO:0000313" key="14">
    <source>
        <dbReference type="EMBL" id="CEL94051.1"/>
    </source>
</evidence>
<dbReference type="InterPro" id="IPR045186">
    <property type="entry name" value="Indole-3-glycerol_P_synth"/>
</dbReference>
<evidence type="ECO:0000256" key="9">
    <source>
        <dbReference type="ARBA" id="ARBA00023235"/>
    </source>
</evidence>
<dbReference type="InterPro" id="IPR011060">
    <property type="entry name" value="RibuloseP-bd_barrel"/>
</dbReference>
<feature type="domain" description="Indole-3-glycerol phosphate synthase" evidence="12">
    <location>
        <begin position="5"/>
        <end position="258"/>
    </location>
</feature>
<dbReference type="EMBL" id="CDMY01000204">
    <property type="protein sequence ID" value="CEL94051.1"/>
    <property type="molecule type" value="Genomic_DNA"/>
</dbReference>
<keyword evidence="8" id="KW-0057">Aromatic amino acid biosynthesis</keyword>
<comment type="catalytic activity">
    <reaction evidence="2">
        <text>1-(2-carboxyphenylamino)-1-deoxy-D-ribulose 5-phosphate + H(+) = (1S,2R)-1-C-(indol-3-yl)glycerol 3-phosphate + CO2 + H2O</text>
        <dbReference type="Rhea" id="RHEA:23476"/>
        <dbReference type="ChEBI" id="CHEBI:15377"/>
        <dbReference type="ChEBI" id="CHEBI:15378"/>
        <dbReference type="ChEBI" id="CHEBI:16526"/>
        <dbReference type="ChEBI" id="CHEBI:58613"/>
        <dbReference type="ChEBI" id="CHEBI:58866"/>
        <dbReference type="EC" id="4.1.1.48"/>
    </reaction>
</comment>
<evidence type="ECO:0000256" key="1">
    <source>
        <dbReference type="ARBA" id="ARBA00001164"/>
    </source>
</evidence>
<dbReference type="STRING" id="1169540.A0A0G4EE87"/>
<evidence type="ECO:0000256" key="4">
    <source>
        <dbReference type="ARBA" id="ARBA00004696"/>
    </source>
</evidence>
<dbReference type="CDD" id="cd00405">
    <property type="entry name" value="PRAI"/>
    <property type="match status" value="1"/>
</dbReference>